<keyword evidence="1" id="KW-0812">Transmembrane</keyword>
<protein>
    <submittedName>
        <fullName evidence="2">Uncharacterized protein</fullName>
    </submittedName>
</protein>
<evidence type="ECO:0000313" key="2">
    <source>
        <dbReference type="EMBL" id="ABL87269.1"/>
    </source>
</evidence>
<dbReference type="EMBL" id="CP000504">
    <property type="protein sequence ID" value="ABL87269.1"/>
    <property type="molecule type" value="Genomic_DNA"/>
</dbReference>
<organism evidence="2 3">
    <name type="scientific">Pyrobaculum islandicum (strain DSM 4184 / JCM 9189 / GEO3)</name>
    <dbReference type="NCBI Taxonomy" id="384616"/>
    <lineage>
        <taxon>Archaea</taxon>
        <taxon>Thermoproteota</taxon>
        <taxon>Thermoprotei</taxon>
        <taxon>Thermoproteales</taxon>
        <taxon>Thermoproteaceae</taxon>
        <taxon>Pyrobaculum</taxon>
    </lineage>
</organism>
<keyword evidence="1" id="KW-0472">Membrane</keyword>
<feature type="transmembrane region" description="Helical" evidence="1">
    <location>
        <begin position="48"/>
        <end position="68"/>
    </location>
</feature>
<dbReference type="eggNOG" id="arCOG03768">
    <property type="taxonomic scope" value="Archaea"/>
</dbReference>
<reference evidence="2" key="1">
    <citation type="submission" date="2006-12" db="EMBL/GenBank/DDBJ databases">
        <title>Complete sequence of Pyrobaculum islandicum DSM 4184.</title>
        <authorList>
            <person name="Copeland A."/>
            <person name="Lucas S."/>
            <person name="Lapidus A."/>
            <person name="Barry K."/>
            <person name="Detter J.C."/>
            <person name="Glavina del Rio T."/>
            <person name="Dalin E."/>
            <person name="Tice H."/>
            <person name="Pitluck S."/>
            <person name="Meincke L."/>
            <person name="Brettin T."/>
            <person name="Bruce D."/>
            <person name="Han C."/>
            <person name="Tapia R."/>
            <person name="Gilna P."/>
            <person name="Schmutz J."/>
            <person name="Larimer F."/>
            <person name="Land M."/>
            <person name="Hauser L."/>
            <person name="Kyrpides N."/>
            <person name="Mikhailova N."/>
            <person name="Cozen A.E."/>
            <person name="Fitz-Gibbon S.T."/>
            <person name="House C.H."/>
            <person name="Saltikov C."/>
            <person name="Lowe T."/>
            <person name="Richardson P."/>
        </authorList>
    </citation>
    <scope>NUCLEOTIDE SEQUENCE [LARGE SCALE GENOMIC DNA]</scope>
    <source>
        <strain evidence="2">DSM 4184</strain>
    </source>
</reference>
<feature type="transmembrane region" description="Helical" evidence="1">
    <location>
        <begin position="88"/>
        <end position="114"/>
    </location>
</feature>
<dbReference type="KEGG" id="pis:Pisl_0086"/>
<evidence type="ECO:0000256" key="1">
    <source>
        <dbReference type="SAM" id="Phobius"/>
    </source>
</evidence>
<feature type="transmembrane region" description="Helical" evidence="1">
    <location>
        <begin position="6"/>
        <end position="27"/>
    </location>
</feature>
<keyword evidence="3" id="KW-1185">Reference proteome</keyword>
<accession>A1RQN7</accession>
<gene>
    <name evidence="2" type="ordered locus">Pisl_0086</name>
</gene>
<dbReference type="Proteomes" id="UP000002595">
    <property type="component" value="Chromosome"/>
</dbReference>
<dbReference type="STRING" id="384616.Pisl_0086"/>
<sequence>MVGAVSAATAFFTAAVVLALAALALYLRRGFAELKAVDSSFALSHLGVKLMLYSLAAIGASIAISGAYRGDPPTFPRDLNTPRGAAGLAALALLLASLPLGIAGYALVFILGALRLYDRFRDKRMLAAGLLYAVDMPALAIKAGGR</sequence>
<name>A1RQN7_PYRIL</name>
<proteinExistence type="predicted"/>
<keyword evidence="1" id="KW-1133">Transmembrane helix</keyword>
<dbReference type="AlphaFoldDB" id="A1RQN7"/>
<dbReference type="HOGENOM" id="CLU_1773277_0_0_2"/>
<evidence type="ECO:0000313" key="3">
    <source>
        <dbReference type="Proteomes" id="UP000002595"/>
    </source>
</evidence>